<comment type="similarity">
    <text evidence="2">Belongs to the UPF0382 family.</text>
</comment>
<comment type="subcellular location">
    <subcellularLocation>
        <location evidence="1">Membrane</location>
        <topology evidence="1">Multi-pass membrane protein</topology>
    </subcellularLocation>
</comment>
<proteinExistence type="inferred from homology"/>
<evidence type="ECO:0000256" key="3">
    <source>
        <dbReference type="ARBA" id="ARBA00022692"/>
    </source>
</evidence>
<feature type="transmembrane region" description="Helical" evidence="6">
    <location>
        <begin position="98"/>
        <end position="122"/>
    </location>
</feature>
<dbReference type="PANTHER" id="PTHR43461:SF1">
    <property type="entry name" value="TRANSMEMBRANE PROTEIN 256"/>
    <property type="match status" value="1"/>
</dbReference>
<feature type="transmembrane region" description="Helical" evidence="6">
    <location>
        <begin position="73"/>
        <end position="92"/>
    </location>
</feature>
<evidence type="ECO:0000256" key="4">
    <source>
        <dbReference type="ARBA" id="ARBA00022989"/>
    </source>
</evidence>
<organism evidence="7 8">
    <name type="scientific">Luteibacter anthropi</name>
    <dbReference type="NCBI Taxonomy" id="564369"/>
    <lineage>
        <taxon>Bacteria</taxon>
        <taxon>Pseudomonadati</taxon>
        <taxon>Pseudomonadota</taxon>
        <taxon>Gammaproteobacteria</taxon>
        <taxon>Lysobacterales</taxon>
        <taxon>Rhodanobacteraceae</taxon>
        <taxon>Luteibacter</taxon>
    </lineage>
</organism>
<evidence type="ECO:0000313" key="8">
    <source>
        <dbReference type="Proteomes" id="UP000490980"/>
    </source>
</evidence>
<keyword evidence="4 6" id="KW-1133">Transmembrane helix</keyword>
<keyword evidence="5 6" id="KW-0472">Membrane</keyword>
<gene>
    <name evidence="7" type="ORF">HBF25_21345</name>
</gene>
<evidence type="ECO:0000256" key="5">
    <source>
        <dbReference type="ARBA" id="ARBA00023136"/>
    </source>
</evidence>
<evidence type="ECO:0000256" key="1">
    <source>
        <dbReference type="ARBA" id="ARBA00004141"/>
    </source>
</evidence>
<protein>
    <submittedName>
        <fullName evidence="7">DUF423 domain-containing protein</fullName>
    </submittedName>
</protein>
<dbReference type="Proteomes" id="UP000490980">
    <property type="component" value="Unassembled WGS sequence"/>
</dbReference>
<evidence type="ECO:0000256" key="2">
    <source>
        <dbReference type="ARBA" id="ARBA00009694"/>
    </source>
</evidence>
<name>A0A7X5UEB7_9GAMM</name>
<evidence type="ECO:0000256" key="6">
    <source>
        <dbReference type="SAM" id="Phobius"/>
    </source>
</evidence>
<dbReference type="Pfam" id="PF04241">
    <property type="entry name" value="DUF423"/>
    <property type="match status" value="1"/>
</dbReference>
<comment type="caution">
    <text evidence="7">The sequence shown here is derived from an EMBL/GenBank/DDBJ whole genome shotgun (WGS) entry which is preliminary data.</text>
</comment>
<feature type="transmembrane region" description="Helical" evidence="6">
    <location>
        <begin position="47"/>
        <end position="66"/>
    </location>
</feature>
<dbReference type="EMBL" id="JAARLZ010000017">
    <property type="protein sequence ID" value="NII08936.1"/>
    <property type="molecule type" value="Genomic_DNA"/>
</dbReference>
<accession>A0A7X5UEB7</accession>
<keyword evidence="8" id="KW-1185">Reference proteome</keyword>
<reference evidence="7 8" key="1">
    <citation type="submission" date="2020-03" db="EMBL/GenBank/DDBJ databases">
        <authorList>
            <person name="Lai Q."/>
        </authorList>
    </citation>
    <scope>NUCLEOTIDE SEQUENCE [LARGE SCALE GENOMIC DNA]</scope>
    <source>
        <strain evidence="7 8">CCUG 25036</strain>
    </source>
</reference>
<dbReference type="PANTHER" id="PTHR43461">
    <property type="entry name" value="TRANSMEMBRANE PROTEIN 256"/>
    <property type="match status" value="1"/>
</dbReference>
<dbReference type="RefSeq" id="WP_166952803.1">
    <property type="nucleotide sequence ID" value="NZ_CP077072.1"/>
</dbReference>
<sequence length="128" mass="13087">MRHRVNGATALTVALSGATAVILGAFGAHALRGLVDAQAMQPWHTAVQYHFWHTLALLAAALGLPAGGGRKTAIVSFAVGIVLFCGSLYVLTLGAPRWVGIITPVGGIAFIAGWLAVGWSLARGSSGD</sequence>
<dbReference type="InterPro" id="IPR006696">
    <property type="entry name" value="DUF423"/>
</dbReference>
<dbReference type="AlphaFoldDB" id="A0A7X5UEB7"/>
<keyword evidence="3 6" id="KW-0812">Transmembrane</keyword>
<dbReference type="GO" id="GO:0016020">
    <property type="term" value="C:membrane"/>
    <property type="evidence" value="ECO:0007669"/>
    <property type="project" value="UniProtKB-SubCell"/>
</dbReference>
<evidence type="ECO:0000313" key="7">
    <source>
        <dbReference type="EMBL" id="NII08936.1"/>
    </source>
</evidence>